<dbReference type="Pfam" id="PF01497">
    <property type="entry name" value="Peripla_BP_2"/>
    <property type="match status" value="1"/>
</dbReference>
<evidence type="ECO:0000313" key="3">
    <source>
        <dbReference type="Proteomes" id="UP000654370"/>
    </source>
</evidence>
<dbReference type="InterPro" id="IPR002491">
    <property type="entry name" value="ABC_transptr_periplasmic_BD"/>
</dbReference>
<sequence length="332" mass="36451">MVVKSVGSTGLRVVSLLPSAAEIICLVAPHNVLVGRSHEDDFPNSITDRPILTAAKTTFTTSEDVNRQVSESLSTGLSLYELDAEGLSKLKPDVVVTQDLCDVCSIDLITVERIAKKMNPVPEVITLNPQNLQDVLANITEIGNALGFPEKAKSVKTSLEERVLKVRERGSKIVEERGNRVKVGFVEWIAPIFIGGHWTPQMIHDAGGIHPLNLPKNQDDGAGKSFAIEDQKFIDLQADVVIVAPCGLDIETTEREMNLIVEKSNQTDAPSWVTEYVKRGTKIAVVDGNQMFNRPGPRLVDAMEFLVGFINDQHDSIPSDFPWKLYSPSSQV</sequence>
<protein>
    <recommendedName>
        <fullName evidence="1">Fe/B12 periplasmic-binding domain-containing protein</fullName>
    </recommendedName>
</protein>
<dbReference type="PANTHER" id="PTHR42860">
    <property type="entry name" value="VITAMIN B12-BINDING PROTEIN"/>
    <property type="match status" value="1"/>
</dbReference>
<proteinExistence type="predicted"/>
<dbReference type="Gene3D" id="3.40.50.1980">
    <property type="entry name" value="Nitrogenase molybdenum iron protein domain"/>
    <property type="match status" value="2"/>
</dbReference>
<accession>A0A8H7U8Q5</accession>
<dbReference type="InterPro" id="IPR051030">
    <property type="entry name" value="Vitamin_B12-ABC_binding"/>
</dbReference>
<evidence type="ECO:0000259" key="1">
    <source>
        <dbReference type="PROSITE" id="PS50983"/>
    </source>
</evidence>
<gene>
    <name evidence="2" type="ORF">INT43_005520</name>
</gene>
<evidence type="ECO:0000313" key="2">
    <source>
        <dbReference type="EMBL" id="KAG2176286.1"/>
    </source>
</evidence>
<dbReference type="AlphaFoldDB" id="A0A8H7U8Q5"/>
<reference evidence="2" key="1">
    <citation type="submission" date="2020-12" db="EMBL/GenBank/DDBJ databases">
        <title>Metabolic potential, ecology and presence of endohyphal bacteria is reflected in genomic diversity of Mucoromycotina.</title>
        <authorList>
            <person name="Muszewska A."/>
            <person name="Okrasinska A."/>
            <person name="Steczkiewicz K."/>
            <person name="Drgas O."/>
            <person name="Orlowska M."/>
            <person name="Perlinska-Lenart U."/>
            <person name="Aleksandrzak-Piekarczyk T."/>
            <person name="Szatraj K."/>
            <person name="Zielenkiewicz U."/>
            <person name="Pilsyk S."/>
            <person name="Malc E."/>
            <person name="Mieczkowski P."/>
            <person name="Kruszewska J.S."/>
            <person name="Biernat P."/>
            <person name="Pawlowska J."/>
        </authorList>
    </citation>
    <scope>NUCLEOTIDE SEQUENCE</scope>
    <source>
        <strain evidence="2">WA0000067209</strain>
    </source>
</reference>
<organism evidence="2 3">
    <name type="scientific">Mortierella isabellina</name>
    <name type="common">Filamentous fungus</name>
    <name type="synonym">Umbelopsis isabellina</name>
    <dbReference type="NCBI Taxonomy" id="91625"/>
    <lineage>
        <taxon>Eukaryota</taxon>
        <taxon>Fungi</taxon>
        <taxon>Fungi incertae sedis</taxon>
        <taxon>Mucoromycota</taxon>
        <taxon>Mucoromycotina</taxon>
        <taxon>Umbelopsidomycetes</taxon>
        <taxon>Umbelopsidales</taxon>
        <taxon>Umbelopsidaceae</taxon>
        <taxon>Umbelopsis</taxon>
    </lineage>
</organism>
<dbReference type="EMBL" id="JAEPQZ010000010">
    <property type="protein sequence ID" value="KAG2176286.1"/>
    <property type="molecule type" value="Genomic_DNA"/>
</dbReference>
<dbReference type="Proteomes" id="UP000654370">
    <property type="component" value="Unassembled WGS sequence"/>
</dbReference>
<feature type="domain" description="Fe/B12 periplasmic-binding" evidence="1">
    <location>
        <begin position="12"/>
        <end position="314"/>
    </location>
</feature>
<comment type="caution">
    <text evidence="2">The sequence shown here is derived from an EMBL/GenBank/DDBJ whole genome shotgun (WGS) entry which is preliminary data.</text>
</comment>
<dbReference type="SUPFAM" id="SSF53807">
    <property type="entry name" value="Helical backbone' metal receptor"/>
    <property type="match status" value="1"/>
</dbReference>
<dbReference type="PROSITE" id="PS50983">
    <property type="entry name" value="FE_B12_PBP"/>
    <property type="match status" value="1"/>
</dbReference>
<keyword evidence="3" id="KW-1185">Reference proteome</keyword>
<dbReference type="OrthoDB" id="274765at2759"/>
<dbReference type="PANTHER" id="PTHR42860:SF1">
    <property type="entry name" value="VITAMIN B12-BINDING PROTEIN"/>
    <property type="match status" value="1"/>
</dbReference>
<name>A0A8H7U8Q5_MORIS</name>